<keyword evidence="2" id="KW-1185">Reference proteome</keyword>
<dbReference type="Proteomes" id="UP001056649">
    <property type="component" value="Chromosome"/>
</dbReference>
<sequence length="127" mass="14233">MVQRALLAIPNNHYDLFALFVSPSIPTTYHLEQGGQQAQTFALICPRHRLSIATAGPQPDNTMRRKSLQTQQEISAGNSGYILKKILSPLIRNQAIFLGINPNLQILQLVKKRLIGINSLFVTNCFY</sequence>
<evidence type="ECO:0000313" key="2">
    <source>
        <dbReference type="Proteomes" id="UP001056649"/>
    </source>
</evidence>
<dbReference type="KEGG" id="eps:L0Y14_14505"/>
<accession>A0A9J6ZWW1</accession>
<dbReference type="RefSeq" id="WP_138921811.1">
    <property type="nucleotide sequence ID" value="NZ_CP090569.1"/>
</dbReference>
<dbReference type="AlphaFoldDB" id="A0A9J6ZWW1"/>
<reference evidence="1" key="1">
    <citation type="journal article" date="2022" name="Mol. Ecol. Resour.">
        <title>The complete and closed genome of the facultative generalist Candidatus Endoriftia persephone from deep-sea hydrothermal vents.</title>
        <authorList>
            <person name="de Oliveira A.L."/>
            <person name="Srivastava A."/>
            <person name="Espada-Hinojosa S."/>
            <person name="Bright M."/>
        </authorList>
    </citation>
    <scope>NUCLEOTIDE SEQUENCE</scope>
    <source>
        <strain evidence="1">Tica-EPR-9o50.N</strain>
    </source>
</reference>
<gene>
    <name evidence="1" type="ORF">L0Y14_14505</name>
</gene>
<protein>
    <submittedName>
        <fullName evidence="1">Uncharacterized protein</fullName>
    </submittedName>
</protein>
<evidence type="ECO:0000313" key="1">
    <source>
        <dbReference type="EMBL" id="USF87324.1"/>
    </source>
</evidence>
<proteinExistence type="predicted"/>
<organism evidence="1 2">
    <name type="scientific">Candidatus Endoriftia persephonae</name>
    <dbReference type="NCBI Taxonomy" id="393765"/>
    <lineage>
        <taxon>Bacteria</taxon>
        <taxon>Pseudomonadati</taxon>
        <taxon>Pseudomonadota</taxon>
        <taxon>Gammaproteobacteria</taxon>
        <taxon>Chromatiales</taxon>
        <taxon>Sedimenticolaceae</taxon>
        <taxon>Candidatus Endoriftia</taxon>
    </lineage>
</organism>
<name>A0A9J6ZWW1_9GAMM</name>
<dbReference type="EMBL" id="CP090569">
    <property type="protein sequence ID" value="USF87324.1"/>
    <property type="molecule type" value="Genomic_DNA"/>
</dbReference>